<protein>
    <submittedName>
        <fullName evidence="8">Taurine catabolism dioxygenase</fullName>
    </submittedName>
</protein>
<dbReference type="EMBL" id="MU032350">
    <property type="protein sequence ID" value="KAF3762834.1"/>
    <property type="molecule type" value="Genomic_DNA"/>
</dbReference>
<dbReference type="OrthoDB" id="10257314at2759"/>
<comment type="similarity">
    <text evidence="2">Belongs to the TfdA dioxygenase family.</text>
</comment>
<reference evidence="8" key="1">
    <citation type="journal article" date="2020" name="Phytopathology">
        <title>Genome sequence of the chestnut blight fungus Cryphonectria parasitica EP155: A fundamental resource for an archetypical invasive plant pathogen.</title>
        <authorList>
            <person name="Crouch J.A."/>
            <person name="Dawe A."/>
            <person name="Aerts A."/>
            <person name="Barry K."/>
            <person name="Churchill A.C.L."/>
            <person name="Grimwood J."/>
            <person name="Hillman B."/>
            <person name="Milgroom M.G."/>
            <person name="Pangilinan J."/>
            <person name="Smith M."/>
            <person name="Salamov A."/>
            <person name="Schmutz J."/>
            <person name="Yadav J."/>
            <person name="Grigoriev I.V."/>
            <person name="Nuss D."/>
        </authorList>
    </citation>
    <scope>NUCLEOTIDE SEQUENCE</scope>
    <source>
        <strain evidence="8">EP155</strain>
    </source>
</reference>
<keyword evidence="4 8" id="KW-0223">Dioxygenase</keyword>
<evidence type="ECO:0000313" key="9">
    <source>
        <dbReference type="Proteomes" id="UP000803844"/>
    </source>
</evidence>
<dbReference type="Gene3D" id="3.60.130.10">
    <property type="entry name" value="Clavaminate synthase-like"/>
    <property type="match status" value="1"/>
</dbReference>
<evidence type="ECO:0000256" key="2">
    <source>
        <dbReference type="ARBA" id="ARBA00005896"/>
    </source>
</evidence>
<evidence type="ECO:0000256" key="4">
    <source>
        <dbReference type="ARBA" id="ARBA00022964"/>
    </source>
</evidence>
<evidence type="ECO:0000256" key="1">
    <source>
        <dbReference type="ARBA" id="ARBA00001954"/>
    </source>
</evidence>
<dbReference type="AlphaFoldDB" id="A0A9P4XX00"/>
<evidence type="ECO:0000256" key="3">
    <source>
        <dbReference type="ARBA" id="ARBA00022723"/>
    </source>
</evidence>
<proteinExistence type="inferred from homology"/>
<dbReference type="SUPFAM" id="SSF51197">
    <property type="entry name" value="Clavaminate synthase-like"/>
    <property type="match status" value="1"/>
</dbReference>
<dbReference type="GO" id="GO:0016706">
    <property type="term" value="F:2-oxoglutarate-dependent dioxygenase activity"/>
    <property type="evidence" value="ECO:0007669"/>
    <property type="project" value="TreeGrafter"/>
</dbReference>
<keyword evidence="9" id="KW-1185">Reference proteome</keyword>
<feature type="domain" description="TauD/TfdA-like" evidence="7">
    <location>
        <begin position="47"/>
        <end position="347"/>
    </location>
</feature>
<evidence type="ECO:0000313" key="8">
    <source>
        <dbReference type="EMBL" id="KAF3762834.1"/>
    </source>
</evidence>
<sequence length="370" mass="41560">MAPSALTTIDTSPEEVLPALTPSVVGKPVKGLPQAKAGSLDQFKSFEVTPNIGREYEDVNLAEWLRAPNSDQLIRDLAITVSQRGVVFFRAQNEMTVELQKDLAQKLGVASGKPPTSKLHIFPFVHKEKQLDDKEITVITHEDKPVDKDKARARLQDPNVTPIYHMWHSDTTFEHVPADYAVLRMVEIPSTGGDTVWASGYEVFDRLSKPMQSFLSSLTFTGGQPKYHENAAKNGIPYYTDPRGAPENVGKHIRAIHPVVRTNPVTGWNSVYCLGHHVEKINGVTPVESRKLLEWIHEMVVLNHDIHVRHRWTHPNDMAIWDNRSMVHTATPDYLGKGLGDRRGFRAMSIGERPYFDPEASGRAEALERD</sequence>
<dbReference type="GO" id="GO:0005737">
    <property type="term" value="C:cytoplasm"/>
    <property type="evidence" value="ECO:0007669"/>
    <property type="project" value="TreeGrafter"/>
</dbReference>
<accession>A0A9P4XX00</accession>
<dbReference type="PANTHER" id="PTHR30468:SF10">
    <property type="entry name" value="TAUD_TFDA-LIKE DOMAIN-CONTAINING PROTEIN"/>
    <property type="match status" value="1"/>
</dbReference>
<name>A0A9P4XX00_CRYP1</name>
<dbReference type="RefSeq" id="XP_040773813.1">
    <property type="nucleotide sequence ID" value="XM_040922724.1"/>
</dbReference>
<evidence type="ECO:0000256" key="6">
    <source>
        <dbReference type="ARBA" id="ARBA00023004"/>
    </source>
</evidence>
<keyword evidence="3" id="KW-0479">Metal-binding</keyword>
<keyword evidence="6" id="KW-0408">Iron</keyword>
<dbReference type="InterPro" id="IPR042098">
    <property type="entry name" value="TauD-like_sf"/>
</dbReference>
<comment type="caution">
    <text evidence="8">The sequence shown here is derived from an EMBL/GenBank/DDBJ whole genome shotgun (WGS) entry which is preliminary data.</text>
</comment>
<evidence type="ECO:0000259" key="7">
    <source>
        <dbReference type="Pfam" id="PF02668"/>
    </source>
</evidence>
<comment type="cofactor">
    <cofactor evidence="1">
        <name>Fe(2+)</name>
        <dbReference type="ChEBI" id="CHEBI:29033"/>
    </cofactor>
</comment>
<keyword evidence="5" id="KW-0560">Oxidoreductase</keyword>
<dbReference type="InterPro" id="IPR051323">
    <property type="entry name" value="AtsK-like"/>
</dbReference>
<dbReference type="GeneID" id="63839853"/>
<dbReference type="InterPro" id="IPR003819">
    <property type="entry name" value="TauD/TfdA-like"/>
</dbReference>
<evidence type="ECO:0000256" key="5">
    <source>
        <dbReference type="ARBA" id="ARBA00023002"/>
    </source>
</evidence>
<organism evidence="8 9">
    <name type="scientific">Cryphonectria parasitica (strain ATCC 38755 / EP155)</name>
    <dbReference type="NCBI Taxonomy" id="660469"/>
    <lineage>
        <taxon>Eukaryota</taxon>
        <taxon>Fungi</taxon>
        <taxon>Dikarya</taxon>
        <taxon>Ascomycota</taxon>
        <taxon>Pezizomycotina</taxon>
        <taxon>Sordariomycetes</taxon>
        <taxon>Sordariomycetidae</taxon>
        <taxon>Diaporthales</taxon>
        <taxon>Cryphonectriaceae</taxon>
        <taxon>Cryphonectria-Endothia species complex</taxon>
        <taxon>Cryphonectria</taxon>
    </lineage>
</organism>
<dbReference type="Proteomes" id="UP000803844">
    <property type="component" value="Unassembled WGS sequence"/>
</dbReference>
<dbReference type="Pfam" id="PF02668">
    <property type="entry name" value="TauD"/>
    <property type="match status" value="1"/>
</dbReference>
<dbReference type="GO" id="GO:0046872">
    <property type="term" value="F:metal ion binding"/>
    <property type="evidence" value="ECO:0007669"/>
    <property type="project" value="UniProtKB-KW"/>
</dbReference>
<dbReference type="PANTHER" id="PTHR30468">
    <property type="entry name" value="ALPHA-KETOGLUTARATE-DEPENDENT SULFONATE DIOXYGENASE"/>
    <property type="match status" value="1"/>
</dbReference>
<gene>
    <name evidence="8" type="ORF">M406DRAFT_352939</name>
</gene>